<accession>A0AAN9LSC3</accession>
<gene>
    <name evidence="1" type="ORF">VNO77_19989</name>
</gene>
<evidence type="ECO:0000313" key="2">
    <source>
        <dbReference type="Proteomes" id="UP001367508"/>
    </source>
</evidence>
<dbReference type="EMBL" id="JAYMYQ010000004">
    <property type="protein sequence ID" value="KAK7339328.1"/>
    <property type="molecule type" value="Genomic_DNA"/>
</dbReference>
<reference evidence="1 2" key="1">
    <citation type="submission" date="2024-01" db="EMBL/GenBank/DDBJ databases">
        <title>The genomes of 5 underutilized Papilionoideae crops provide insights into root nodulation and disease resistanc.</title>
        <authorList>
            <person name="Jiang F."/>
        </authorList>
    </citation>
    <scope>NUCLEOTIDE SEQUENCE [LARGE SCALE GENOMIC DNA]</scope>
    <source>
        <strain evidence="1">LVBAO_FW01</strain>
        <tissue evidence="1">Leaves</tissue>
    </source>
</reference>
<comment type="caution">
    <text evidence="1">The sequence shown here is derived from an EMBL/GenBank/DDBJ whole genome shotgun (WGS) entry which is preliminary data.</text>
</comment>
<proteinExistence type="predicted"/>
<protein>
    <submittedName>
        <fullName evidence="1">Uncharacterized protein</fullName>
    </submittedName>
</protein>
<organism evidence="1 2">
    <name type="scientific">Canavalia gladiata</name>
    <name type="common">Sword bean</name>
    <name type="synonym">Dolichos gladiatus</name>
    <dbReference type="NCBI Taxonomy" id="3824"/>
    <lineage>
        <taxon>Eukaryota</taxon>
        <taxon>Viridiplantae</taxon>
        <taxon>Streptophyta</taxon>
        <taxon>Embryophyta</taxon>
        <taxon>Tracheophyta</taxon>
        <taxon>Spermatophyta</taxon>
        <taxon>Magnoliopsida</taxon>
        <taxon>eudicotyledons</taxon>
        <taxon>Gunneridae</taxon>
        <taxon>Pentapetalae</taxon>
        <taxon>rosids</taxon>
        <taxon>fabids</taxon>
        <taxon>Fabales</taxon>
        <taxon>Fabaceae</taxon>
        <taxon>Papilionoideae</taxon>
        <taxon>50 kb inversion clade</taxon>
        <taxon>NPAAA clade</taxon>
        <taxon>indigoferoid/millettioid clade</taxon>
        <taxon>Phaseoleae</taxon>
        <taxon>Canavalia</taxon>
    </lineage>
</organism>
<dbReference type="AlphaFoldDB" id="A0AAN9LSC3"/>
<keyword evidence="2" id="KW-1185">Reference proteome</keyword>
<name>A0AAN9LSC3_CANGL</name>
<evidence type="ECO:0000313" key="1">
    <source>
        <dbReference type="EMBL" id="KAK7339328.1"/>
    </source>
</evidence>
<sequence>MLKALTSIAPVSQPEELGPSCSFGRYYGEKHSTARDFLTPLFLLNVRPISLASMQKSAQLTPMNIDHFLCLLAVRVSHNDRFFEGGVLVGNVMEEPLQPRLFAKNSPPGRASLVRQLEMRPQESFLPLPRVVVCPGSTSASISRAIPLCNDVKFFSPFSGLDQSTQDKEASSL</sequence>
<dbReference type="Proteomes" id="UP001367508">
    <property type="component" value="Unassembled WGS sequence"/>
</dbReference>